<proteinExistence type="predicted"/>
<name>A0A3P6HAP7_BRAOL</name>
<evidence type="ECO:0000313" key="3">
    <source>
        <dbReference type="EMBL" id="VDD63019.1"/>
    </source>
</evidence>
<evidence type="ECO:0000259" key="2">
    <source>
        <dbReference type="Pfam" id="PF03384"/>
    </source>
</evidence>
<dbReference type="Pfam" id="PF03384">
    <property type="entry name" value="DUF287"/>
    <property type="match status" value="1"/>
</dbReference>
<feature type="region of interest" description="Disordered" evidence="1">
    <location>
        <begin position="361"/>
        <end position="390"/>
    </location>
</feature>
<sequence>MMDDLDACRSFPWGRLTFEDAIKEIKHVMNTLKGEVLAFECIPDLGKTFRIYSDDCSEDCPRMCKSRFTKSNLKGYPLEDIYVAVGDTKVFNSVLVPTIGEQIMLARIIDEEREYDRQGSPSDTWNYWLNVKQKNIWWKELYELDQAARGVLPKNKDKEKVTFAEGSSSNSGLDSRLQGLEERILEFMGEGFVGLHLTSIESKVEPSHGEDMDFRQLKGKRIKKKKLKGKSLKPESKIRRKRKLPKIITMSLGLRRIEPMKLQYHHVGIRRRELPHHHVVGLRQWLRGDYCRGTGWGNRGKKQEESCRRREKRGRGFVEEQAGEIVEEYTEEEKQRLIMVVYKEAPSPWIMHRCKENAAVVVPKKSGRPKRKSQWVQTPFTEGKKRKTKP</sequence>
<dbReference type="InterPro" id="IPR005048">
    <property type="entry name" value="DUF287"/>
</dbReference>
<dbReference type="AlphaFoldDB" id="A0A3P6HAP7"/>
<organism evidence="3">
    <name type="scientific">Brassica oleracea</name>
    <name type="common">Wild cabbage</name>
    <dbReference type="NCBI Taxonomy" id="3712"/>
    <lineage>
        <taxon>Eukaryota</taxon>
        <taxon>Viridiplantae</taxon>
        <taxon>Streptophyta</taxon>
        <taxon>Embryophyta</taxon>
        <taxon>Tracheophyta</taxon>
        <taxon>Spermatophyta</taxon>
        <taxon>Magnoliopsida</taxon>
        <taxon>eudicotyledons</taxon>
        <taxon>Gunneridae</taxon>
        <taxon>Pentapetalae</taxon>
        <taxon>rosids</taxon>
        <taxon>malvids</taxon>
        <taxon>Brassicales</taxon>
        <taxon>Brassicaceae</taxon>
        <taxon>Brassiceae</taxon>
        <taxon>Brassica</taxon>
    </lineage>
</organism>
<dbReference type="EMBL" id="LR031880">
    <property type="protein sequence ID" value="VDD63019.1"/>
    <property type="molecule type" value="Genomic_DNA"/>
</dbReference>
<reference evidence="3" key="1">
    <citation type="submission" date="2018-11" db="EMBL/GenBank/DDBJ databases">
        <authorList>
            <consortium name="Genoscope - CEA"/>
            <person name="William W."/>
        </authorList>
    </citation>
    <scope>NUCLEOTIDE SEQUENCE</scope>
</reference>
<feature type="domain" description="DUF287" evidence="2">
    <location>
        <begin position="92"/>
        <end position="142"/>
    </location>
</feature>
<protein>
    <recommendedName>
        <fullName evidence="2">DUF287 domain-containing protein</fullName>
    </recommendedName>
</protein>
<evidence type="ECO:0000256" key="1">
    <source>
        <dbReference type="SAM" id="MobiDB-lite"/>
    </source>
</evidence>
<gene>
    <name evidence="3" type="ORF">BOLC6T38472H</name>
</gene>
<accession>A0A3P6HAP7</accession>